<dbReference type="Proteomes" id="UP001234178">
    <property type="component" value="Unassembled WGS sequence"/>
</dbReference>
<proteinExistence type="predicted"/>
<dbReference type="PROSITE" id="PS50213">
    <property type="entry name" value="FAS1"/>
    <property type="match status" value="4"/>
</dbReference>
<evidence type="ECO:0000313" key="4">
    <source>
        <dbReference type="Proteomes" id="UP001234178"/>
    </source>
</evidence>
<gene>
    <name evidence="3" type="ORF">OUZ56_019694</name>
</gene>
<dbReference type="InterPro" id="IPR036378">
    <property type="entry name" value="FAS1_dom_sf"/>
</dbReference>
<feature type="domain" description="FAS1" evidence="2">
    <location>
        <begin position="409"/>
        <end position="539"/>
    </location>
</feature>
<feature type="domain" description="FAS1" evidence="2">
    <location>
        <begin position="543"/>
        <end position="683"/>
    </location>
</feature>
<evidence type="ECO:0000259" key="2">
    <source>
        <dbReference type="PROSITE" id="PS50213"/>
    </source>
</evidence>
<organism evidence="3 4">
    <name type="scientific">Daphnia magna</name>
    <dbReference type="NCBI Taxonomy" id="35525"/>
    <lineage>
        <taxon>Eukaryota</taxon>
        <taxon>Metazoa</taxon>
        <taxon>Ecdysozoa</taxon>
        <taxon>Arthropoda</taxon>
        <taxon>Crustacea</taxon>
        <taxon>Branchiopoda</taxon>
        <taxon>Diplostraca</taxon>
        <taxon>Cladocera</taxon>
        <taxon>Anomopoda</taxon>
        <taxon>Daphniidae</taxon>
        <taxon>Daphnia</taxon>
    </lineage>
</organism>
<dbReference type="InterPro" id="IPR050904">
    <property type="entry name" value="Adhesion/Biosynth-related"/>
</dbReference>
<dbReference type="PANTHER" id="PTHR10900:SF77">
    <property type="entry name" value="FI19380P1"/>
    <property type="match status" value="1"/>
</dbReference>
<sequence>MKSACFVLLAVIYLVPAGAIWPGLFDRLSQRVDTLAERIGADIDSSLKQTINPVVEQLSNKAHNVRESLGIWNRPFSPLSSGHPNPVIPPNPNLANQNEGSNPFDLGLSPLFQSFFDSTPQREWWKGPNICIEREEIDESKRSNSTILTSTQRPTTTEADGVVVDDELVPENSPKDDELKTRRKRQFSAHVRMSSCNDEGISYVCETKVRSNGIRKIYKTRYNCCYGTIREAGEFGCHAVELRSLQETVFALGGRSFLSLMAEAEVDPKFLNQNHTYFVPVDRSSPAPSDVANDVNTQNDMQEAAVKQDDGVRLRRQAATIMRMDVEPSDMSEVRTVVRGHMVPGIYLTSNFRDEQLLETENSQAKIRINMYNAPARIYTANCVRLVSTNNYAHQGVIHMLDGVMKPATKTIAQLLESEPHFSSFRKLLREQDSTLFSQPGQLTVFAPTDDAFAKLNPELRERLMKGQGCVHSVVEHHVLPNVICSTVIQGRARSTSLLGSSLLLERDLEGKLYVNGKLVITRDVVASNGVLHVIDGVLIPENARSFSQLLSSHNLTELARLVEAAGMAPMLDSLTNATLFAPNNYAIRAIPDEVKQSWMTNPEKLKQVLMYHLVQPGVRQAGLANNQMIETGLKGQSVRMNFYQSIPFFNASPLRASVQCGAVLRWEQDACNGNVHIIDRVMIPPENSITQWLANNRSFSIMTTLLKDTRLNEILNAEGTYTVLAPPDVAFYQMPEEVLSEITKDARKAANILKQHILPEHMCCSGFRGDWFTSNRRRTIDGSWVSLQRHLDGSLTAGDAHILACDQLALNGVIHVVDQVIMPKVNALPFLSGTRRLGLPGMELILNHGKSCSEVGEHQCEDASRCRQRDRRSGIVFVHQVKNIQYSAKVLVLSTQFYRSIFENKSYSFMLDTTATCRRFCFTSISFNNPNNPDIVAVNRVKLCADKRAVACLINKHSLPLNQRKVLDRPNSVSLSGEN</sequence>
<keyword evidence="1" id="KW-0732">Signal</keyword>
<dbReference type="SMART" id="SM00554">
    <property type="entry name" value="FAS1"/>
    <property type="match status" value="4"/>
</dbReference>
<reference evidence="3 4" key="1">
    <citation type="journal article" date="2023" name="Nucleic Acids Res.">
        <title>The hologenome of Daphnia magna reveals possible DNA methylation and microbiome-mediated evolution of the host genome.</title>
        <authorList>
            <person name="Chaturvedi A."/>
            <person name="Li X."/>
            <person name="Dhandapani V."/>
            <person name="Marshall H."/>
            <person name="Kissane S."/>
            <person name="Cuenca-Cambronero M."/>
            <person name="Asole G."/>
            <person name="Calvet F."/>
            <person name="Ruiz-Romero M."/>
            <person name="Marangio P."/>
            <person name="Guigo R."/>
            <person name="Rago D."/>
            <person name="Mirbahai L."/>
            <person name="Eastwood N."/>
            <person name="Colbourne J.K."/>
            <person name="Zhou J."/>
            <person name="Mallon E."/>
            <person name="Orsini L."/>
        </authorList>
    </citation>
    <scope>NUCLEOTIDE SEQUENCE [LARGE SCALE GENOMIC DNA]</scope>
    <source>
        <strain evidence="3">LRV0_1</strain>
    </source>
</reference>
<dbReference type="Gene3D" id="2.30.180.10">
    <property type="entry name" value="FAS1 domain"/>
    <property type="match status" value="4"/>
</dbReference>
<evidence type="ECO:0000313" key="3">
    <source>
        <dbReference type="EMBL" id="KAK4010548.1"/>
    </source>
</evidence>
<accession>A0ABQ9ZCD3</accession>
<dbReference type="InterPro" id="IPR000782">
    <property type="entry name" value="FAS1_domain"/>
</dbReference>
<dbReference type="EMBL" id="JAOYFB010000003">
    <property type="protein sequence ID" value="KAK4010548.1"/>
    <property type="molecule type" value="Genomic_DNA"/>
</dbReference>
<comment type="caution">
    <text evidence="3">The sequence shown here is derived from an EMBL/GenBank/DDBJ whole genome shotgun (WGS) entry which is preliminary data.</text>
</comment>
<evidence type="ECO:0000256" key="1">
    <source>
        <dbReference type="SAM" id="SignalP"/>
    </source>
</evidence>
<feature type="chain" id="PRO_5045555895" description="FAS1 domain-containing protein" evidence="1">
    <location>
        <begin position="20"/>
        <end position="980"/>
    </location>
</feature>
<feature type="domain" description="FAS1" evidence="2">
    <location>
        <begin position="687"/>
        <end position="822"/>
    </location>
</feature>
<dbReference type="Pfam" id="PF02469">
    <property type="entry name" value="Fasciclin"/>
    <property type="match status" value="4"/>
</dbReference>
<name>A0ABQ9ZCD3_9CRUS</name>
<protein>
    <recommendedName>
        <fullName evidence="2">FAS1 domain-containing protein</fullName>
    </recommendedName>
</protein>
<dbReference type="SUPFAM" id="SSF82153">
    <property type="entry name" value="FAS1 domain"/>
    <property type="match status" value="4"/>
</dbReference>
<feature type="signal peptide" evidence="1">
    <location>
        <begin position="1"/>
        <end position="19"/>
    </location>
</feature>
<feature type="domain" description="FAS1" evidence="2">
    <location>
        <begin position="242"/>
        <end position="405"/>
    </location>
</feature>
<keyword evidence="4" id="KW-1185">Reference proteome</keyword>
<dbReference type="PANTHER" id="PTHR10900">
    <property type="entry name" value="PERIOSTIN-RELATED"/>
    <property type="match status" value="1"/>
</dbReference>